<evidence type="ECO:0000313" key="2">
    <source>
        <dbReference type="Proteomes" id="UP001162156"/>
    </source>
</evidence>
<proteinExistence type="predicted"/>
<protein>
    <submittedName>
        <fullName evidence="1">Uncharacterized protein</fullName>
    </submittedName>
</protein>
<reference evidence="1" key="1">
    <citation type="journal article" date="2023" name="Insect Mol. Biol.">
        <title>Genome sequencing provides insights into the evolution of gene families encoding plant cell wall-degrading enzymes in longhorned beetles.</title>
        <authorList>
            <person name="Shin N.R."/>
            <person name="Okamura Y."/>
            <person name="Kirsch R."/>
            <person name="Pauchet Y."/>
        </authorList>
    </citation>
    <scope>NUCLEOTIDE SEQUENCE</scope>
    <source>
        <strain evidence="1">RBIC_L_NR</strain>
    </source>
</reference>
<dbReference type="AlphaFoldDB" id="A0AAV8ZPY4"/>
<dbReference type="Proteomes" id="UP001162156">
    <property type="component" value="Unassembled WGS sequence"/>
</dbReference>
<sequence length="66" mass="7325">MSFGIGAFPFGFFTSTLNFGEPRPSARSSGHTATYGRTIFVKNFSLVSHYFHCMANDGLIILYILL</sequence>
<name>A0AAV8ZPY4_9CUCU</name>
<organism evidence="1 2">
    <name type="scientific">Rhamnusium bicolor</name>
    <dbReference type="NCBI Taxonomy" id="1586634"/>
    <lineage>
        <taxon>Eukaryota</taxon>
        <taxon>Metazoa</taxon>
        <taxon>Ecdysozoa</taxon>
        <taxon>Arthropoda</taxon>
        <taxon>Hexapoda</taxon>
        <taxon>Insecta</taxon>
        <taxon>Pterygota</taxon>
        <taxon>Neoptera</taxon>
        <taxon>Endopterygota</taxon>
        <taxon>Coleoptera</taxon>
        <taxon>Polyphaga</taxon>
        <taxon>Cucujiformia</taxon>
        <taxon>Chrysomeloidea</taxon>
        <taxon>Cerambycidae</taxon>
        <taxon>Lepturinae</taxon>
        <taxon>Rhagiini</taxon>
        <taxon>Rhamnusium</taxon>
    </lineage>
</organism>
<keyword evidence="2" id="KW-1185">Reference proteome</keyword>
<evidence type="ECO:0000313" key="1">
    <source>
        <dbReference type="EMBL" id="KAJ8967530.1"/>
    </source>
</evidence>
<dbReference type="EMBL" id="JANEYF010000851">
    <property type="protein sequence ID" value="KAJ8967530.1"/>
    <property type="molecule type" value="Genomic_DNA"/>
</dbReference>
<gene>
    <name evidence="1" type="ORF">NQ314_002845</name>
</gene>
<accession>A0AAV8ZPY4</accession>
<comment type="caution">
    <text evidence="1">The sequence shown here is derived from an EMBL/GenBank/DDBJ whole genome shotgun (WGS) entry which is preliminary data.</text>
</comment>